<organism evidence="1">
    <name type="scientific">plant metagenome</name>
    <dbReference type="NCBI Taxonomy" id="1297885"/>
    <lineage>
        <taxon>unclassified sequences</taxon>
        <taxon>metagenomes</taxon>
        <taxon>organismal metagenomes</taxon>
    </lineage>
</organism>
<name>A0A484QWX9_9ZZZZ</name>
<protein>
    <submittedName>
        <fullName evidence="1">Uncharacterized protein</fullName>
    </submittedName>
</protein>
<sequence>MGHGIGHGIGARAAGRQAQGAQAASLARFAVRAGGGWPASVASASGQRQWPETAALPVGLGCMAAVP</sequence>
<dbReference type="EMBL" id="CAADIJ010000020">
    <property type="protein sequence ID" value="VFR78167.1"/>
    <property type="molecule type" value="Genomic_DNA"/>
</dbReference>
<dbReference type="AlphaFoldDB" id="A0A484QWX9"/>
<reference evidence="1" key="1">
    <citation type="submission" date="2019-03" db="EMBL/GenBank/DDBJ databases">
        <authorList>
            <person name="Danneels B."/>
        </authorList>
    </citation>
    <scope>NUCLEOTIDE SEQUENCE</scope>
</reference>
<evidence type="ECO:0000313" key="3">
    <source>
        <dbReference type="EMBL" id="VFR86424.1"/>
    </source>
</evidence>
<dbReference type="EMBL" id="CAADIC010000027">
    <property type="protein sequence ID" value="VFR41447.1"/>
    <property type="molecule type" value="Genomic_DNA"/>
</dbReference>
<dbReference type="EMBL" id="CAADIL010000034">
    <property type="protein sequence ID" value="VFR86424.1"/>
    <property type="molecule type" value="Genomic_DNA"/>
</dbReference>
<proteinExistence type="predicted"/>
<gene>
    <name evidence="1" type="ORF">ANDA3_2283</name>
    <name evidence="3" type="ORF">DAR2_2151</name>
    <name evidence="2" type="ORF">DAR3_2149</name>
</gene>
<evidence type="ECO:0000313" key="1">
    <source>
        <dbReference type="EMBL" id="VFR41447.1"/>
    </source>
</evidence>
<accession>A0A484QWX9</accession>
<evidence type="ECO:0000313" key="2">
    <source>
        <dbReference type="EMBL" id="VFR78167.1"/>
    </source>
</evidence>